<evidence type="ECO:0000313" key="1">
    <source>
        <dbReference type="EMBL" id="KRY24629.1"/>
    </source>
</evidence>
<comment type="caution">
    <text evidence="1">The sequence shown here is derived from an EMBL/GenBank/DDBJ whole genome shotgun (WGS) entry which is preliminary data.</text>
</comment>
<name>A0A0V1AIK7_TRISP</name>
<dbReference type="InParanoid" id="A0A0V1AIK7"/>
<gene>
    <name evidence="1" type="ORF">T01_4296</name>
</gene>
<dbReference type="Proteomes" id="UP000054776">
    <property type="component" value="Unassembled WGS sequence"/>
</dbReference>
<sequence>MVHSRLYLNDMNSILPSMPLWRNNDENYFREC</sequence>
<dbReference type="AlphaFoldDB" id="A0A0V1AIK7"/>
<evidence type="ECO:0000313" key="2">
    <source>
        <dbReference type="Proteomes" id="UP000054776"/>
    </source>
</evidence>
<accession>A0A0V1AIK7</accession>
<protein>
    <submittedName>
        <fullName evidence="1">Uncharacterized protein</fullName>
    </submittedName>
</protein>
<organism evidence="1 2">
    <name type="scientific">Trichinella spiralis</name>
    <name type="common">Trichina worm</name>
    <dbReference type="NCBI Taxonomy" id="6334"/>
    <lineage>
        <taxon>Eukaryota</taxon>
        <taxon>Metazoa</taxon>
        <taxon>Ecdysozoa</taxon>
        <taxon>Nematoda</taxon>
        <taxon>Enoplea</taxon>
        <taxon>Dorylaimia</taxon>
        <taxon>Trichinellida</taxon>
        <taxon>Trichinellidae</taxon>
        <taxon>Trichinella</taxon>
    </lineage>
</organism>
<dbReference type="EMBL" id="JYDH01001565">
    <property type="protein sequence ID" value="KRY24629.1"/>
    <property type="molecule type" value="Genomic_DNA"/>
</dbReference>
<keyword evidence="2" id="KW-1185">Reference proteome</keyword>
<reference evidence="1 2" key="1">
    <citation type="submission" date="2015-01" db="EMBL/GenBank/DDBJ databases">
        <title>Evolution of Trichinella species and genotypes.</title>
        <authorList>
            <person name="Korhonen P.K."/>
            <person name="Edoardo P."/>
            <person name="Giuseppe L.R."/>
            <person name="Gasser R.B."/>
        </authorList>
    </citation>
    <scope>NUCLEOTIDE SEQUENCE [LARGE SCALE GENOMIC DNA]</scope>
    <source>
        <strain evidence="1">ISS3</strain>
    </source>
</reference>
<proteinExistence type="predicted"/>